<protein>
    <submittedName>
        <fullName evidence="1">Uncharacterized protein</fullName>
    </submittedName>
</protein>
<dbReference type="Proteomes" id="UP000688137">
    <property type="component" value="Unassembled WGS sequence"/>
</dbReference>
<evidence type="ECO:0000313" key="1">
    <source>
        <dbReference type="EMBL" id="CAD8058587.1"/>
    </source>
</evidence>
<dbReference type="OMA" id="TMLKVRM"/>
<proteinExistence type="predicted"/>
<accession>A0A8S1KUS2</accession>
<keyword evidence="2" id="KW-1185">Reference proteome</keyword>
<organism evidence="1 2">
    <name type="scientific">Paramecium primaurelia</name>
    <dbReference type="NCBI Taxonomy" id="5886"/>
    <lineage>
        <taxon>Eukaryota</taxon>
        <taxon>Sar</taxon>
        <taxon>Alveolata</taxon>
        <taxon>Ciliophora</taxon>
        <taxon>Intramacronucleata</taxon>
        <taxon>Oligohymenophorea</taxon>
        <taxon>Peniculida</taxon>
        <taxon>Parameciidae</taxon>
        <taxon>Paramecium</taxon>
    </lineage>
</organism>
<sequence length="71" mass="8066">MGTCAAQKQKKVTNDGEISETMFKVRMSHDSQAILREKTNQKGSFNPFKNPIVNRRIKEIPVQSNNCSLLE</sequence>
<comment type="caution">
    <text evidence="1">The sequence shown here is derived from an EMBL/GenBank/DDBJ whole genome shotgun (WGS) entry which is preliminary data.</text>
</comment>
<gene>
    <name evidence="1" type="ORF">PPRIM_AZ9-3.1.T0270296</name>
</gene>
<evidence type="ECO:0000313" key="2">
    <source>
        <dbReference type="Proteomes" id="UP000688137"/>
    </source>
</evidence>
<dbReference type="AlphaFoldDB" id="A0A8S1KUS2"/>
<reference evidence="1" key="1">
    <citation type="submission" date="2021-01" db="EMBL/GenBank/DDBJ databases">
        <authorList>
            <consortium name="Genoscope - CEA"/>
            <person name="William W."/>
        </authorList>
    </citation>
    <scope>NUCLEOTIDE SEQUENCE</scope>
</reference>
<dbReference type="EMBL" id="CAJJDM010000026">
    <property type="protein sequence ID" value="CAD8058587.1"/>
    <property type="molecule type" value="Genomic_DNA"/>
</dbReference>
<name>A0A8S1KUS2_PARPR</name>